<evidence type="ECO:0000313" key="15">
    <source>
        <dbReference type="Proteomes" id="UP000326169"/>
    </source>
</evidence>
<dbReference type="SUPFAM" id="SSF46626">
    <property type="entry name" value="Cytochrome c"/>
    <property type="match status" value="1"/>
</dbReference>
<accession>A0A5M3TAB0</accession>
<dbReference type="RefSeq" id="WP_006616772.1">
    <property type="nucleotide sequence ID" value="NZ_BIMW01000149.1"/>
</dbReference>
<dbReference type="EMBL" id="BIMW01000149">
    <property type="protein sequence ID" value="GCE95817.1"/>
    <property type="molecule type" value="Genomic_DNA"/>
</dbReference>
<feature type="domain" description="Cytochrome c" evidence="13">
    <location>
        <begin position="50"/>
        <end position="149"/>
    </location>
</feature>
<dbReference type="InterPro" id="IPR016003">
    <property type="entry name" value="PsbV_cyt_c550-like"/>
</dbReference>
<keyword evidence="11 12" id="KW-0604">Photosystem II</keyword>
<dbReference type="InterPro" id="IPR029490">
    <property type="entry name" value="Cytochrom_C550"/>
</dbReference>
<protein>
    <recommendedName>
        <fullName evidence="12">Photosystem II extrinsic protein V</fullName>
        <shortName evidence="12">PsbV</shortName>
    </recommendedName>
    <alternativeName>
        <fullName evidence="12">Cytochrome c-550</fullName>
    </alternativeName>
    <alternativeName>
        <fullName evidence="12">Cytochrome c550</fullName>
    </alternativeName>
    <alternativeName>
        <fullName evidence="12">Low-potential cytochrome c</fullName>
    </alternativeName>
</protein>
<feature type="binding site" description="axial binding residue" evidence="12">
    <location>
        <position position="67"/>
    </location>
    <ligand>
        <name>heme c</name>
        <dbReference type="ChEBI" id="CHEBI:61717"/>
    </ligand>
    <ligandPart>
        <name>Fe</name>
        <dbReference type="ChEBI" id="CHEBI:18248"/>
    </ligandPart>
</feature>
<sequence>MLKRYIWLAVATVFFTFQMWVGNANALELTEELRTFPINAQGDTAVLSLKEIKKGQQVFNAACAQCHALGVTKTNPDVNLSPEALALATPPRDNIAALVDYIKNPTTYDGFVEISELHPSLKSSDIFPKMRNISEDDLYNVAGYILLQPKVRGEQWGGGKYLR</sequence>
<keyword evidence="3 12" id="KW-0813">Transport</keyword>
<organism evidence="14 15">
    <name type="scientific">Limnospira platensis NIES-46</name>
    <dbReference type="NCBI Taxonomy" id="1236695"/>
    <lineage>
        <taxon>Bacteria</taxon>
        <taxon>Bacillati</taxon>
        <taxon>Cyanobacteriota</taxon>
        <taxon>Cyanophyceae</taxon>
        <taxon>Oscillatoriophycideae</taxon>
        <taxon>Oscillatoriales</taxon>
        <taxon>Sirenicapillariaceae</taxon>
        <taxon>Limnospira</taxon>
    </lineage>
</organism>
<dbReference type="PIRSF" id="PIRSF005890">
    <property type="entry name" value="Phot_II_cyt_c550"/>
    <property type="match status" value="1"/>
</dbReference>
<dbReference type="NCBIfam" id="TIGR03045">
    <property type="entry name" value="PS_II_C550"/>
    <property type="match status" value="1"/>
</dbReference>
<dbReference type="Proteomes" id="UP000326169">
    <property type="component" value="Unassembled WGS sequence"/>
</dbReference>
<evidence type="ECO:0000256" key="4">
    <source>
        <dbReference type="ARBA" id="ARBA00022531"/>
    </source>
</evidence>
<comment type="subcellular location">
    <subcellularLocation>
        <location evidence="12">Cellular thylakoid membrane</location>
        <topology evidence="12">Peripheral membrane protein</topology>
        <orientation evidence="12">Lumenal side</orientation>
    </subcellularLocation>
    <subcellularLocation>
        <location evidence="1">Membrane</location>
        <topology evidence="1">Peripheral membrane protein</topology>
    </subcellularLocation>
    <text evidence="12">Associated with photosystem II at the lumenal side of the thylakoid membrane.</text>
</comment>
<evidence type="ECO:0000256" key="6">
    <source>
        <dbReference type="ARBA" id="ARBA00022723"/>
    </source>
</evidence>
<keyword evidence="4 12" id="KW-0602">Photosynthesis</keyword>
<gene>
    <name evidence="14" type="primary">psbV1</name>
    <name evidence="12" type="synonym">psbV</name>
    <name evidence="14" type="ORF">NIES46_38830</name>
</gene>
<dbReference type="InterPro" id="IPR036909">
    <property type="entry name" value="Cyt_c-like_dom_sf"/>
</dbReference>
<evidence type="ECO:0000256" key="1">
    <source>
        <dbReference type="ARBA" id="ARBA00004170"/>
    </source>
</evidence>
<comment type="similarity">
    <text evidence="2 12">Belongs to the cytochrome c family. PsbV subfamily.</text>
</comment>
<feature type="binding site" description="axial binding residue" evidence="12">
    <location>
        <position position="118"/>
    </location>
    <ligand>
        <name>heme c</name>
        <dbReference type="ChEBI" id="CHEBI:61717"/>
    </ligand>
    <ligandPart>
        <name>Fe</name>
        <dbReference type="ChEBI" id="CHEBI:18248"/>
    </ligandPart>
</feature>
<dbReference type="Gene3D" id="1.10.760.10">
    <property type="entry name" value="Cytochrome c-like domain"/>
    <property type="match status" value="1"/>
</dbReference>
<dbReference type="PROSITE" id="PS51007">
    <property type="entry name" value="CYTC"/>
    <property type="match status" value="1"/>
</dbReference>
<keyword evidence="8 12" id="KW-0408">Iron</keyword>
<reference evidence="14 15" key="1">
    <citation type="journal article" date="2019" name="J Genomics">
        <title>The Draft Genome of a Hydrogen-producing Cyanobacterium, Arthrospira platensis NIES-46.</title>
        <authorList>
            <person name="Suzuki S."/>
            <person name="Yamaguchi H."/>
            <person name="Kawachi M."/>
        </authorList>
    </citation>
    <scope>NUCLEOTIDE SEQUENCE [LARGE SCALE GENOMIC DNA]</scope>
    <source>
        <strain evidence="14 15">NIES-46</strain>
    </source>
</reference>
<evidence type="ECO:0000256" key="9">
    <source>
        <dbReference type="ARBA" id="ARBA00023078"/>
    </source>
</evidence>
<evidence type="ECO:0000256" key="2">
    <source>
        <dbReference type="ARBA" id="ARBA00010433"/>
    </source>
</evidence>
<keyword evidence="7 12" id="KW-0249">Electron transport</keyword>
<evidence type="ECO:0000256" key="8">
    <source>
        <dbReference type="ARBA" id="ARBA00023004"/>
    </source>
</evidence>
<dbReference type="Pfam" id="PF14495">
    <property type="entry name" value="Cytochrom_C550"/>
    <property type="match status" value="1"/>
</dbReference>
<name>A0A5M3TAB0_LIMPL</name>
<evidence type="ECO:0000313" key="14">
    <source>
        <dbReference type="EMBL" id="GCE95817.1"/>
    </source>
</evidence>
<evidence type="ECO:0000256" key="11">
    <source>
        <dbReference type="ARBA" id="ARBA00023276"/>
    </source>
</evidence>
<dbReference type="HAMAP" id="MF_01378">
    <property type="entry name" value="PSII_Cyt550"/>
    <property type="match status" value="1"/>
</dbReference>
<evidence type="ECO:0000256" key="7">
    <source>
        <dbReference type="ARBA" id="ARBA00022982"/>
    </source>
</evidence>
<dbReference type="InterPro" id="IPR017851">
    <property type="entry name" value="PsbV_cyt_c550"/>
</dbReference>
<comment type="function">
    <text evidence="12">One of the extrinsic, lumenal subunits of photosystem II (PSII). PSII is a light-driven water plastoquinone oxidoreductase, using light energy to abstract electrons from H(2)O, generating a proton gradient subsequently used for ATP formation. The extrinsic proteins stabilize the structure of photosystem II oxygen-evolving complex (OEC), the ion environment of oxygen evolution and protect the OEC against heat-induced inactivation. Low-potential cytochrome c that plays a role in the OEC of PSII.</text>
</comment>
<keyword evidence="10 12" id="KW-0472">Membrane</keyword>
<keyword evidence="15" id="KW-1185">Reference proteome</keyword>
<evidence type="ECO:0000256" key="10">
    <source>
        <dbReference type="ARBA" id="ARBA00023136"/>
    </source>
</evidence>
<comment type="subunit">
    <text evidence="12">PSII is composed of 1 copy each of membrane proteins PsbA, PsbB, PsbC, PsbD, PsbE, PsbF, PsbH, PsbI, PsbJ, PsbK, PsbL, PsbM, PsbT, PsbX, PsbY, PsbZ, Psb30/Ycf12, peripheral proteins PsbO, CyanoQ (PsbQ), PsbU, PsbV and a large number of cofactors. It forms dimeric complexes.</text>
</comment>
<evidence type="ECO:0000256" key="12">
    <source>
        <dbReference type="HAMAP-Rule" id="MF_01378"/>
    </source>
</evidence>
<evidence type="ECO:0000259" key="13">
    <source>
        <dbReference type="PROSITE" id="PS51007"/>
    </source>
</evidence>
<proteinExistence type="inferred from homology"/>
<keyword evidence="5 12" id="KW-0349">Heme</keyword>
<keyword evidence="9 12" id="KW-0793">Thylakoid</keyword>
<comment type="caution">
    <text evidence="14">The sequence shown here is derived from an EMBL/GenBank/DDBJ whole genome shotgun (WGS) entry which is preliminary data.</text>
</comment>
<feature type="binding site" description="covalent" evidence="12">
    <location>
        <position position="66"/>
    </location>
    <ligand>
        <name>heme c</name>
        <dbReference type="ChEBI" id="CHEBI:61717"/>
    </ligand>
</feature>
<dbReference type="InterPro" id="IPR009056">
    <property type="entry name" value="Cyt_c-like_dom"/>
</dbReference>
<comment type="cofactor">
    <cofactor evidence="12">
        <name>heme c</name>
        <dbReference type="ChEBI" id="CHEBI:61717"/>
    </cofactor>
    <text evidence="12">Binds 1 heme c group covalently per subunit.</text>
</comment>
<evidence type="ECO:0000256" key="5">
    <source>
        <dbReference type="ARBA" id="ARBA00022617"/>
    </source>
</evidence>
<dbReference type="GeneID" id="301684660"/>
<evidence type="ECO:0000256" key="3">
    <source>
        <dbReference type="ARBA" id="ARBA00022448"/>
    </source>
</evidence>
<keyword evidence="6 12" id="KW-0479">Metal-binding</keyword>
<feature type="binding site" description="covalent" evidence="12">
    <location>
        <position position="63"/>
    </location>
    <ligand>
        <name>heme c</name>
        <dbReference type="ChEBI" id="CHEBI:61717"/>
    </ligand>
</feature>